<dbReference type="InterPro" id="IPR012338">
    <property type="entry name" value="Beta-lactam/transpept-like"/>
</dbReference>
<organism evidence="2 3">
    <name type="scientific">Bacillus salipaludis</name>
    <dbReference type="NCBI Taxonomy" id="2547811"/>
    <lineage>
        <taxon>Bacteria</taxon>
        <taxon>Bacillati</taxon>
        <taxon>Bacillota</taxon>
        <taxon>Bacilli</taxon>
        <taxon>Bacillales</taxon>
        <taxon>Bacillaceae</taxon>
        <taxon>Bacillus</taxon>
    </lineage>
</organism>
<reference evidence="2 3" key="1">
    <citation type="submission" date="2024-11" db="EMBL/GenBank/DDBJ databases">
        <authorList>
            <person name="Lucas J.A."/>
        </authorList>
    </citation>
    <scope>NUCLEOTIDE SEQUENCE [LARGE SCALE GENOMIC DNA]</scope>
    <source>
        <strain evidence="2 3">Z 5.4</strain>
    </source>
</reference>
<dbReference type="InterPro" id="IPR045155">
    <property type="entry name" value="Beta-lactam_cat"/>
</dbReference>
<dbReference type="InterPro" id="IPR000871">
    <property type="entry name" value="Beta-lactam_class-A"/>
</dbReference>
<name>A0ABW8RK55_9BACI</name>
<dbReference type="Proteomes" id="UP001623041">
    <property type="component" value="Unassembled WGS sequence"/>
</dbReference>
<sequence length="258" mass="28766">MDRLTEKIEEELRCLSGRAGLAIEIEGKYIYVKSGEVFQSASLIKVPILIEGLRQSERGKLNVDQLVPIPNHVGGSGVLQALSCDLLLTLKDLMTLMITVSDNTATNILIDRLGMEAINSSMGKMGLQHTMLNRKMMDFEALKQRLDNYTSPLDMLTCLKVVNEGSYLTEESRAAALNIMKYQQFQDRLPAMMDLERVMAANKTGSLPHVEHDCAVITYKGKTAYAAVLMDQLDDVFAAKQTISRIGKHIYDYLLESS</sequence>
<dbReference type="PANTHER" id="PTHR35333">
    <property type="entry name" value="BETA-LACTAMASE"/>
    <property type="match status" value="1"/>
</dbReference>
<dbReference type="SUPFAM" id="SSF56601">
    <property type="entry name" value="beta-lactamase/transpeptidase-like"/>
    <property type="match status" value="1"/>
</dbReference>
<dbReference type="RefSeq" id="WP_406582400.1">
    <property type="nucleotide sequence ID" value="NZ_JBJHQH010000018.1"/>
</dbReference>
<protein>
    <submittedName>
        <fullName evidence="2">Serine hydrolase</fullName>
    </submittedName>
</protein>
<evidence type="ECO:0000313" key="3">
    <source>
        <dbReference type="Proteomes" id="UP001623041"/>
    </source>
</evidence>
<proteinExistence type="predicted"/>
<dbReference type="EMBL" id="JBJHQH010000018">
    <property type="protein sequence ID" value="MFK9093902.1"/>
    <property type="molecule type" value="Genomic_DNA"/>
</dbReference>
<gene>
    <name evidence="2" type="ORF">ACJEBI_20795</name>
</gene>
<keyword evidence="2" id="KW-0378">Hydrolase</keyword>
<dbReference type="PANTHER" id="PTHR35333:SF3">
    <property type="entry name" value="BETA-LACTAMASE-TYPE TRANSPEPTIDASE FOLD CONTAINING PROTEIN"/>
    <property type="match status" value="1"/>
</dbReference>
<dbReference type="Pfam" id="PF13354">
    <property type="entry name" value="Beta-lactamase2"/>
    <property type="match status" value="1"/>
</dbReference>
<comment type="caution">
    <text evidence="2">The sequence shown here is derived from an EMBL/GenBank/DDBJ whole genome shotgun (WGS) entry which is preliminary data.</text>
</comment>
<dbReference type="GO" id="GO:0016787">
    <property type="term" value="F:hydrolase activity"/>
    <property type="evidence" value="ECO:0007669"/>
    <property type="project" value="UniProtKB-KW"/>
</dbReference>
<keyword evidence="3" id="KW-1185">Reference proteome</keyword>
<dbReference type="Gene3D" id="3.40.710.10">
    <property type="entry name" value="DD-peptidase/beta-lactamase superfamily"/>
    <property type="match status" value="1"/>
</dbReference>
<feature type="domain" description="Beta-lactamase class A catalytic" evidence="1">
    <location>
        <begin position="27"/>
        <end position="229"/>
    </location>
</feature>
<evidence type="ECO:0000313" key="2">
    <source>
        <dbReference type="EMBL" id="MFK9093902.1"/>
    </source>
</evidence>
<evidence type="ECO:0000259" key="1">
    <source>
        <dbReference type="Pfam" id="PF13354"/>
    </source>
</evidence>
<accession>A0ABW8RK55</accession>